<feature type="region of interest" description="Disordered" evidence="1">
    <location>
        <begin position="38"/>
        <end position="57"/>
    </location>
</feature>
<keyword evidence="4" id="KW-1185">Reference proteome</keyword>
<feature type="compositionally biased region" description="Basic and acidic residues" evidence="1">
    <location>
        <begin position="38"/>
        <end position="51"/>
    </location>
</feature>
<comment type="caution">
    <text evidence="3">The sequence shown here is derived from an EMBL/GenBank/DDBJ whole genome shotgun (WGS) entry which is preliminary data.</text>
</comment>
<sequence>MKFTHIIILALLLLAVYTTAKPTDEDLKNKLRKLRDKLRGELGDKPRDKPRGKPKPRAKIVDYIPATEILPLPVSVETVDDAPNNYLVKSSLYSSGYENYGNFTTKLTCEDGVNVKSIKPKFNKNESDSLRSDFKLVVPPTKKIVTCVKHVAEGNTSMIISFSF</sequence>
<evidence type="ECO:0000313" key="3">
    <source>
        <dbReference type="EMBL" id="CAG8599790.1"/>
    </source>
</evidence>
<dbReference type="AlphaFoldDB" id="A0A9N9GC60"/>
<dbReference type="Proteomes" id="UP000789739">
    <property type="component" value="Unassembled WGS sequence"/>
</dbReference>
<dbReference type="EMBL" id="CAJVPI010001192">
    <property type="protein sequence ID" value="CAG8599790.1"/>
    <property type="molecule type" value="Genomic_DNA"/>
</dbReference>
<feature type="chain" id="PRO_5040441280" evidence="2">
    <location>
        <begin position="21"/>
        <end position="164"/>
    </location>
</feature>
<proteinExistence type="predicted"/>
<evidence type="ECO:0000256" key="1">
    <source>
        <dbReference type="SAM" id="MobiDB-lite"/>
    </source>
</evidence>
<keyword evidence="2" id="KW-0732">Signal</keyword>
<protein>
    <submittedName>
        <fullName evidence="3">213_t:CDS:1</fullName>
    </submittedName>
</protein>
<name>A0A9N9GC60_9GLOM</name>
<gene>
    <name evidence="3" type="ORF">PBRASI_LOCUS7575</name>
</gene>
<evidence type="ECO:0000256" key="2">
    <source>
        <dbReference type="SAM" id="SignalP"/>
    </source>
</evidence>
<feature type="signal peptide" evidence="2">
    <location>
        <begin position="1"/>
        <end position="20"/>
    </location>
</feature>
<accession>A0A9N9GC60</accession>
<organism evidence="3 4">
    <name type="scientific">Paraglomus brasilianum</name>
    <dbReference type="NCBI Taxonomy" id="144538"/>
    <lineage>
        <taxon>Eukaryota</taxon>
        <taxon>Fungi</taxon>
        <taxon>Fungi incertae sedis</taxon>
        <taxon>Mucoromycota</taxon>
        <taxon>Glomeromycotina</taxon>
        <taxon>Glomeromycetes</taxon>
        <taxon>Paraglomerales</taxon>
        <taxon>Paraglomeraceae</taxon>
        <taxon>Paraglomus</taxon>
    </lineage>
</organism>
<reference evidence="3" key="1">
    <citation type="submission" date="2021-06" db="EMBL/GenBank/DDBJ databases">
        <authorList>
            <person name="Kallberg Y."/>
            <person name="Tangrot J."/>
            <person name="Rosling A."/>
        </authorList>
    </citation>
    <scope>NUCLEOTIDE SEQUENCE</scope>
    <source>
        <strain evidence="3">BR232B</strain>
    </source>
</reference>
<evidence type="ECO:0000313" key="4">
    <source>
        <dbReference type="Proteomes" id="UP000789739"/>
    </source>
</evidence>